<dbReference type="GO" id="GO:0016020">
    <property type="term" value="C:membrane"/>
    <property type="evidence" value="ECO:0007669"/>
    <property type="project" value="InterPro"/>
</dbReference>
<keyword evidence="1" id="KW-0812">Transmembrane</keyword>
<dbReference type="PANTHER" id="PTHR38457:SF1">
    <property type="entry name" value="REGULATOR ABRB-RELATED"/>
    <property type="match status" value="1"/>
</dbReference>
<feature type="transmembrane region" description="Helical" evidence="1">
    <location>
        <begin position="244"/>
        <end position="262"/>
    </location>
</feature>
<comment type="caution">
    <text evidence="2">The sequence shown here is derived from an EMBL/GenBank/DDBJ whole genome shotgun (WGS) entry which is preliminary data.</text>
</comment>
<keyword evidence="1" id="KW-1133">Transmembrane helix</keyword>
<dbReference type="Proteomes" id="UP000297700">
    <property type="component" value="Unassembled WGS sequence"/>
</dbReference>
<dbReference type="InterPro" id="IPR017516">
    <property type="entry name" value="AbrB_dup"/>
</dbReference>
<name>A0A4Y9NUM1_9BRAD</name>
<evidence type="ECO:0000256" key="1">
    <source>
        <dbReference type="SAM" id="Phobius"/>
    </source>
</evidence>
<dbReference type="RefSeq" id="WP_135166460.1">
    <property type="nucleotide sequence ID" value="NZ_SPQS01000019.1"/>
</dbReference>
<protein>
    <submittedName>
        <fullName evidence="2">AbrB family transcriptional regulator</fullName>
    </submittedName>
</protein>
<dbReference type="GO" id="GO:0010468">
    <property type="term" value="P:regulation of gene expression"/>
    <property type="evidence" value="ECO:0007669"/>
    <property type="project" value="InterPro"/>
</dbReference>
<gene>
    <name evidence="2" type="ORF">E4K64_28595</name>
</gene>
<sequence>MKQITASLPFEWPSRARLLSTAETLVIGTAGGLVFLLAGLPGGLISGSMIAVAIAAIAGRQLSLPPLLTQTVLVLLGISLGSVVSRHLLQQVSAYPLTIGLLALATFCSTFGSSYYLQRVHGWDRTSALLAGSPGALSQITILAVERGADLPGIAVVQTMRVIILTAALPMVLAIAGVVPSAAPSLTTTTIASPLDLVELAAASLAMALVLRLIKFPASWMFGAMLASSVLHGAGWVEGGLPDWVRGVALVGIGALIGSRFARMRIKTLAGHINAALGSFTVAIAVSAIFVGIVALTTQVKFSDIVVAFAPGAMDAMLALALTLHIDPIFVGAHHLSRFVFVTIATPGIVHLFGRTQDDVDD</sequence>
<dbReference type="PIRSF" id="PIRSF038991">
    <property type="entry name" value="Protein_AbrB"/>
    <property type="match status" value="1"/>
</dbReference>
<keyword evidence="1" id="KW-0472">Membrane</keyword>
<feature type="transmembrane region" description="Helical" evidence="1">
    <location>
        <begin position="71"/>
        <end position="89"/>
    </location>
</feature>
<dbReference type="AlphaFoldDB" id="A0A4Y9NUM1"/>
<dbReference type="EMBL" id="SPQS01000019">
    <property type="protein sequence ID" value="TFV70938.1"/>
    <property type="molecule type" value="Genomic_DNA"/>
</dbReference>
<feature type="transmembrane region" description="Helical" evidence="1">
    <location>
        <begin position="191"/>
        <end position="211"/>
    </location>
</feature>
<evidence type="ECO:0000313" key="2">
    <source>
        <dbReference type="EMBL" id="TFV70938.1"/>
    </source>
</evidence>
<feature type="transmembrane region" description="Helical" evidence="1">
    <location>
        <begin position="302"/>
        <end position="324"/>
    </location>
</feature>
<dbReference type="NCBIfam" id="TIGR03082">
    <property type="entry name" value="Gneg_AbrB_dup"/>
    <property type="match status" value="2"/>
</dbReference>
<organism evidence="2 3">
    <name type="scientific">Bradyrhizobium frederickii</name>
    <dbReference type="NCBI Taxonomy" id="2560054"/>
    <lineage>
        <taxon>Bacteria</taxon>
        <taxon>Pseudomonadati</taxon>
        <taxon>Pseudomonadota</taxon>
        <taxon>Alphaproteobacteria</taxon>
        <taxon>Hyphomicrobiales</taxon>
        <taxon>Nitrobacteraceae</taxon>
        <taxon>Bradyrhizobium</taxon>
    </lineage>
</organism>
<reference evidence="2 3" key="1">
    <citation type="submission" date="2019-03" db="EMBL/GenBank/DDBJ databases">
        <title>Bradyrhizobium strains diversity.</title>
        <authorList>
            <person name="Urquiaga M.C.O."/>
            <person name="Hungria M."/>
            <person name="Delamuta J.R.M."/>
            <person name="Klepa M.S."/>
        </authorList>
    </citation>
    <scope>NUCLEOTIDE SEQUENCE [LARGE SCALE GENOMIC DNA]</scope>
    <source>
        <strain evidence="2 3">CNPSo 3426</strain>
    </source>
</reference>
<feature type="transmembrane region" description="Helical" evidence="1">
    <location>
        <begin position="336"/>
        <end position="354"/>
    </location>
</feature>
<feature type="transmembrane region" description="Helical" evidence="1">
    <location>
        <begin position="218"/>
        <end position="238"/>
    </location>
</feature>
<feature type="transmembrane region" description="Helical" evidence="1">
    <location>
        <begin position="274"/>
        <end position="296"/>
    </location>
</feature>
<feature type="transmembrane region" description="Helical" evidence="1">
    <location>
        <begin position="95"/>
        <end position="117"/>
    </location>
</feature>
<dbReference type="InterPro" id="IPR007820">
    <property type="entry name" value="AbrB_fam"/>
</dbReference>
<dbReference type="Pfam" id="PF05145">
    <property type="entry name" value="AbrB"/>
    <property type="match status" value="1"/>
</dbReference>
<proteinExistence type="predicted"/>
<accession>A0A4Y9NUM1</accession>
<dbReference type="PANTHER" id="PTHR38457">
    <property type="entry name" value="REGULATOR ABRB-RELATED"/>
    <property type="match status" value="1"/>
</dbReference>
<feature type="transmembrane region" description="Helical" evidence="1">
    <location>
        <begin position="33"/>
        <end position="59"/>
    </location>
</feature>
<feature type="transmembrane region" description="Helical" evidence="1">
    <location>
        <begin position="162"/>
        <end position="179"/>
    </location>
</feature>
<evidence type="ECO:0000313" key="3">
    <source>
        <dbReference type="Proteomes" id="UP000297700"/>
    </source>
</evidence>